<keyword evidence="1" id="KW-1133">Transmembrane helix</keyword>
<keyword evidence="3" id="KW-1185">Reference proteome</keyword>
<comment type="caution">
    <text evidence="2">The sequence shown here is derived from an EMBL/GenBank/DDBJ whole genome shotgun (WGS) entry which is preliminary data.</text>
</comment>
<reference evidence="2" key="1">
    <citation type="submission" date="2022-08" db="EMBL/GenBank/DDBJ databases">
        <authorList>
            <person name="Marques A."/>
        </authorList>
    </citation>
    <scope>NUCLEOTIDE SEQUENCE</scope>
    <source>
        <strain evidence="2">RhyPub2mFocal</strain>
        <tissue evidence="2">Leaves</tissue>
    </source>
</reference>
<dbReference type="PANTHER" id="PTHR12242">
    <property type="entry name" value="OS02G0130600 PROTEIN-RELATED"/>
    <property type="match status" value="1"/>
</dbReference>
<name>A0AAV8FB79_9POAL</name>
<feature type="transmembrane region" description="Helical" evidence="1">
    <location>
        <begin position="209"/>
        <end position="227"/>
    </location>
</feature>
<feature type="transmembrane region" description="Helical" evidence="1">
    <location>
        <begin position="96"/>
        <end position="117"/>
    </location>
</feature>
<feature type="transmembrane region" description="Helical" evidence="1">
    <location>
        <begin position="71"/>
        <end position="90"/>
    </location>
</feature>
<protein>
    <submittedName>
        <fullName evidence="2">Uncharacterized protein</fullName>
    </submittedName>
</protein>
<sequence>MATGGASLSSDYSWLPLRWQTAVCFVITVTPAIAAVIVLCRQWSSQFHQRPLPLPLWAPCFRGVPPVVLPVYRGLVAVLMSCVLFGMLVHRSLLEFYFYTQWTFLLVILYFLIGAIISAHGCWVYSRQTTDQDVEQGNGFLTIYTDDNLDNQTPLLTLATNSGGKLEDQSAGTWGYFMQIIYQTCGGAVMLTDVTFWCLLVPFMSSAHFSVNLIMGCMHSLNLLFLLVDTFLNNMPFPWFGMTYFILWSCTYVIFQWILHACEFSWWPCPFLELATPWAPLWYFCMALVHVPCYGIYWLIVKAKKTYFPKLFPHSYVGMC</sequence>
<dbReference type="Proteomes" id="UP001140206">
    <property type="component" value="Chromosome 2"/>
</dbReference>
<proteinExistence type="predicted"/>
<accession>A0AAV8FB79</accession>
<organism evidence="2 3">
    <name type="scientific">Rhynchospora pubera</name>
    <dbReference type="NCBI Taxonomy" id="906938"/>
    <lineage>
        <taxon>Eukaryota</taxon>
        <taxon>Viridiplantae</taxon>
        <taxon>Streptophyta</taxon>
        <taxon>Embryophyta</taxon>
        <taxon>Tracheophyta</taxon>
        <taxon>Spermatophyta</taxon>
        <taxon>Magnoliopsida</taxon>
        <taxon>Liliopsida</taxon>
        <taxon>Poales</taxon>
        <taxon>Cyperaceae</taxon>
        <taxon>Cyperoideae</taxon>
        <taxon>Rhynchosporeae</taxon>
        <taxon>Rhynchospora</taxon>
    </lineage>
</organism>
<feature type="transmembrane region" description="Helical" evidence="1">
    <location>
        <begin position="180"/>
        <end position="203"/>
    </location>
</feature>
<dbReference type="GO" id="GO:0016020">
    <property type="term" value="C:membrane"/>
    <property type="evidence" value="ECO:0007669"/>
    <property type="project" value="TreeGrafter"/>
</dbReference>
<keyword evidence="1" id="KW-0812">Transmembrane</keyword>
<feature type="transmembrane region" description="Helical" evidence="1">
    <location>
        <begin position="19"/>
        <end position="40"/>
    </location>
</feature>
<dbReference type="AlphaFoldDB" id="A0AAV8FB79"/>
<evidence type="ECO:0000256" key="1">
    <source>
        <dbReference type="SAM" id="Phobius"/>
    </source>
</evidence>
<feature type="transmembrane region" description="Helical" evidence="1">
    <location>
        <begin position="239"/>
        <end position="259"/>
    </location>
</feature>
<gene>
    <name evidence="2" type="ORF">LUZ62_040781</name>
</gene>
<feature type="transmembrane region" description="Helical" evidence="1">
    <location>
        <begin position="279"/>
        <end position="300"/>
    </location>
</feature>
<evidence type="ECO:0000313" key="3">
    <source>
        <dbReference type="Proteomes" id="UP001140206"/>
    </source>
</evidence>
<evidence type="ECO:0000313" key="2">
    <source>
        <dbReference type="EMBL" id="KAJ4789535.1"/>
    </source>
</evidence>
<dbReference type="PANTHER" id="PTHR12242:SF6">
    <property type="entry name" value="PROTEIN ROLLING PROTEIN"/>
    <property type="match status" value="1"/>
</dbReference>
<dbReference type="EMBL" id="JAMFTS010000002">
    <property type="protein sequence ID" value="KAJ4789535.1"/>
    <property type="molecule type" value="Genomic_DNA"/>
</dbReference>
<keyword evidence="1" id="KW-0472">Membrane</keyword>